<evidence type="ECO:0000313" key="3">
    <source>
        <dbReference type="EMBL" id="PKY02039.1"/>
    </source>
</evidence>
<comment type="caution">
    <text evidence="3">The sequence shown here is derived from an EMBL/GenBank/DDBJ whole genome shotgun (WGS) entry which is preliminary data.</text>
</comment>
<feature type="compositionally biased region" description="Low complexity" evidence="1">
    <location>
        <begin position="109"/>
        <end position="118"/>
    </location>
</feature>
<protein>
    <recommendedName>
        <fullName evidence="2">BZIP domain-containing protein</fullName>
    </recommendedName>
</protein>
<dbReference type="CDD" id="cd14686">
    <property type="entry name" value="bZIP"/>
    <property type="match status" value="1"/>
</dbReference>
<feature type="region of interest" description="Disordered" evidence="1">
    <location>
        <begin position="1"/>
        <end position="348"/>
    </location>
</feature>
<feature type="compositionally biased region" description="Low complexity" evidence="1">
    <location>
        <begin position="440"/>
        <end position="455"/>
    </location>
</feature>
<dbReference type="GeneID" id="36549455"/>
<feature type="compositionally biased region" description="Polar residues" evidence="1">
    <location>
        <begin position="202"/>
        <end position="237"/>
    </location>
</feature>
<dbReference type="Proteomes" id="UP000234254">
    <property type="component" value="Unassembled WGS sequence"/>
</dbReference>
<feature type="compositionally biased region" description="Pro residues" evidence="1">
    <location>
        <begin position="289"/>
        <end position="300"/>
    </location>
</feature>
<evidence type="ECO:0000256" key="1">
    <source>
        <dbReference type="SAM" id="MobiDB-lite"/>
    </source>
</evidence>
<proteinExistence type="predicted"/>
<name>A0A2I1CWP6_ASPC2</name>
<feature type="compositionally biased region" description="Basic and acidic residues" evidence="1">
    <location>
        <begin position="317"/>
        <end position="328"/>
    </location>
</feature>
<dbReference type="GO" id="GO:0003700">
    <property type="term" value="F:DNA-binding transcription factor activity"/>
    <property type="evidence" value="ECO:0007669"/>
    <property type="project" value="InterPro"/>
</dbReference>
<gene>
    <name evidence="3" type="ORF">P168DRAFT_40163</name>
</gene>
<feature type="compositionally biased region" description="Basic and acidic residues" evidence="1">
    <location>
        <begin position="25"/>
        <end position="34"/>
    </location>
</feature>
<evidence type="ECO:0000313" key="4">
    <source>
        <dbReference type="Proteomes" id="UP000234254"/>
    </source>
</evidence>
<dbReference type="AlphaFoldDB" id="A0A2I1CWP6"/>
<feature type="compositionally biased region" description="Basic and acidic residues" evidence="1">
    <location>
        <begin position="394"/>
        <end position="404"/>
    </location>
</feature>
<dbReference type="InterPro" id="IPR004827">
    <property type="entry name" value="bZIP"/>
</dbReference>
<dbReference type="OrthoDB" id="2247093at2759"/>
<dbReference type="EMBL" id="MSFM01000010">
    <property type="protein sequence ID" value="PKY02039.1"/>
    <property type="molecule type" value="Genomic_DNA"/>
</dbReference>
<organism evidence="3 4">
    <name type="scientific">Aspergillus campestris (strain IBT 28561)</name>
    <dbReference type="NCBI Taxonomy" id="1392248"/>
    <lineage>
        <taxon>Eukaryota</taxon>
        <taxon>Fungi</taxon>
        <taxon>Dikarya</taxon>
        <taxon>Ascomycota</taxon>
        <taxon>Pezizomycotina</taxon>
        <taxon>Eurotiomycetes</taxon>
        <taxon>Eurotiomycetidae</taxon>
        <taxon>Eurotiales</taxon>
        <taxon>Aspergillaceae</taxon>
        <taxon>Aspergillus</taxon>
        <taxon>Aspergillus subgen. Circumdati</taxon>
    </lineage>
</organism>
<feature type="domain" description="BZIP" evidence="2">
    <location>
        <begin position="319"/>
        <end position="333"/>
    </location>
</feature>
<dbReference type="PROSITE" id="PS00036">
    <property type="entry name" value="BZIP_BASIC"/>
    <property type="match status" value="1"/>
</dbReference>
<keyword evidence="4" id="KW-1185">Reference proteome</keyword>
<reference evidence="3" key="1">
    <citation type="submission" date="2016-12" db="EMBL/GenBank/DDBJ databases">
        <title>The genomes of Aspergillus section Nigri reveals drivers in fungal speciation.</title>
        <authorList>
            <consortium name="DOE Joint Genome Institute"/>
            <person name="Vesth T.C."/>
            <person name="Nybo J."/>
            <person name="Theobald S."/>
            <person name="Brandl J."/>
            <person name="Frisvad J.C."/>
            <person name="Nielsen K.F."/>
            <person name="Lyhne E.K."/>
            <person name="Kogle M.E."/>
            <person name="Kuo A."/>
            <person name="Riley R."/>
            <person name="Clum A."/>
            <person name="Nolan M."/>
            <person name="Lipzen A."/>
            <person name="Salamov A."/>
            <person name="Henrissat B."/>
            <person name="Wiebenga A."/>
            <person name="De vries R.P."/>
            <person name="Grigoriev I.V."/>
            <person name="Mortensen U.H."/>
            <person name="Andersen M.R."/>
            <person name="Baker S.E."/>
        </authorList>
    </citation>
    <scope>NUCLEOTIDE SEQUENCE</scope>
    <source>
        <strain evidence="3">IBT 28561</strain>
    </source>
</reference>
<sequence length="480" mass="51085">MAQIPPISGPISASADDGPAVENRGSLDRKRPYVVDEDSSSDGRDPLRPRTLSWHPSAPVEPPLKTERLCSIGVDSILNPPSKAGPATSPETRGDPMAPAGSSHHRRLPSSPSVRLPSPALPPAKRLSLSPGSHQMIHPASPSARFVNAAGPYPRKTSAPQSPLAQESRPGYMGAPGSPMVMDPAVAPSTSMPGPPGAMPVSVQSTPTFHSRRTSANLTPNPTSQETSPTTPVSTFSHFGRASPALAGPPLPHLPSGLATSVPYAPMESVSRLPPVLAGPRPGDEPLAVGPPPHADPSGPPKIECFLDLKSGSSSQAEKRKANSDASRRFRNRKRNEMQMEQKLTAQQDEIRALTQDRDYYRAERDFYREHVHRLIPAGQQLPTRPASPQRFRAPFDHPSERDPQTVWPHATEPASGPRASFGGPSLAPPVTSSTRPTGSWSTASPSYTTSPAAPGGRGVLSHEQPPRSLPQFPGEWARV</sequence>
<evidence type="ECO:0000259" key="2">
    <source>
        <dbReference type="PROSITE" id="PS00036"/>
    </source>
</evidence>
<dbReference type="RefSeq" id="XP_024690633.1">
    <property type="nucleotide sequence ID" value="XM_024841926.1"/>
</dbReference>
<feature type="region of interest" description="Disordered" evidence="1">
    <location>
        <begin position="374"/>
        <end position="480"/>
    </location>
</feature>
<dbReference type="VEuPathDB" id="FungiDB:P168DRAFT_40163"/>
<accession>A0A2I1CWP6</accession>